<evidence type="ECO:0000256" key="1">
    <source>
        <dbReference type="SAM" id="Phobius"/>
    </source>
</evidence>
<sequence length="41" mass="4523" precursor="true">MDSNIWGLICVPLGIIVCFWPALLAAVLTKPKEEPVKLSKK</sequence>
<keyword evidence="1" id="KW-1133">Transmembrane helix</keyword>
<keyword evidence="1" id="KW-0472">Membrane</keyword>
<dbReference type="Proteomes" id="UP000003688">
    <property type="component" value="Unassembled WGS sequence"/>
</dbReference>
<feature type="transmembrane region" description="Helical" evidence="1">
    <location>
        <begin position="6"/>
        <end position="28"/>
    </location>
</feature>
<comment type="caution">
    <text evidence="2">The sequence shown here is derived from an EMBL/GenBank/DDBJ whole genome shotgun (WGS) entry which is preliminary data.</text>
</comment>
<dbReference type="AlphaFoldDB" id="B9XC08"/>
<keyword evidence="3" id="KW-1185">Reference proteome</keyword>
<reference evidence="2 3" key="1">
    <citation type="journal article" date="2011" name="J. Bacteriol.">
        <title>Genome sequence of 'Pedosphaera parvula' Ellin514, an aerobic Verrucomicrobial isolate from pasture soil.</title>
        <authorList>
            <person name="Kant R."/>
            <person name="van Passel M.W."/>
            <person name="Sangwan P."/>
            <person name="Palva A."/>
            <person name="Lucas S."/>
            <person name="Copeland A."/>
            <person name="Lapidus A."/>
            <person name="Glavina Del Rio T."/>
            <person name="Dalin E."/>
            <person name="Tice H."/>
            <person name="Bruce D."/>
            <person name="Goodwin L."/>
            <person name="Pitluck S."/>
            <person name="Chertkov O."/>
            <person name="Larimer F.W."/>
            <person name="Land M.L."/>
            <person name="Hauser L."/>
            <person name="Brettin T.S."/>
            <person name="Detter J.C."/>
            <person name="Han S."/>
            <person name="de Vos W.M."/>
            <person name="Janssen P.H."/>
            <person name="Smidt H."/>
        </authorList>
    </citation>
    <scope>NUCLEOTIDE SEQUENCE [LARGE SCALE GENOMIC DNA]</scope>
    <source>
        <strain evidence="2 3">Ellin514</strain>
    </source>
</reference>
<accession>B9XC08</accession>
<protein>
    <submittedName>
        <fullName evidence="2">Uncharacterized protein</fullName>
    </submittedName>
</protein>
<name>B9XC08_PEDPL</name>
<evidence type="ECO:0000313" key="2">
    <source>
        <dbReference type="EMBL" id="EEF62476.1"/>
    </source>
</evidence>
<keyword evidence="1" id="KW-0812">Transmembrane</keyword>
<dbReference type="EMBL" id="ABOX02000004">
    <property type="protein sequence ID" value="EEF62476.1"/>
    <property type="molecule type" value="Genomic_DNA"/>
</dbReference>
<proteinExistence type="predicted"/>
<evidence type="ECO:0000313" key="3">
    <source>
        <dbReference type="Proteomes" id="UP000003688"/>
    </source>
</evidence>
<gene>
    <name evidence="2" type="ORF">Cflav_PD5111</name>
</gene>
<organism evidence="2 3">
    <name type="scientific">Pedosphaera parvula (strain Ellin514)</name>
    <dbReference type="NCBI Taxonomy" id="320771"/>
    <lineage>
        <taxon>Bacteria</taxon>
        <taxon>Pseudomonadati</taxon>
        <taxon>Verrucomicrobiota</taxon>
        <taxon>Pedosphaerae</taxon>
        <taxon>Pedosphaerales</taxon>
        <taxon>Pedosphaeraceae</taxon>
        <taxon>Pedosphaera</taxon>
    </lineage>
</organism>